<dbReference type="Gene3D" id="6.10.250.1080">
    <property type="match status" value="1"/>
</dbReference>
<evidence type="ECO:0000313" key="4">
    <source>
        <dbReference type="Proteomes" id="UP000813824"/>
    </source>
</evidence>
<reference evidence="3" key="1">
    <citation type="journal article" date="2021" name="New Phytol.">
        <title>Evolutionary innovations through gain and loss of genes in the ectomycorrhizal Boletales.</title>
        <authorList>
            <person name="Wu G."/>
            <person name="Miyauchi S."/>
            <person name="Morin E."/>
            <person name="Kuo A."/>
            <person name="Drula E."/>
            <person name="Varga T."/>
            <person name="Kohler A."/>
            <person name="Feng B."/>
            <person name="Cao Y."/>
            <person name="Lipzen A."/>
            <person name="Daum C."/>
            <person name="Hundley H."/>
            <person name="Pangilinan J."/>
            <person name="Johnson J."/>
            <person name="Barry K."/>
            <person name="LaButti K."/>
            <person name="Ng V."/>
            <person name="Ahrendt S."/>
            <person name="Min B."/>
            <person name="Choi I.G."/>
            <person name="Park H."/>
            <person name="Plett J.M."/>
            <person name="Magnuson J."/>
            <person name="Spatafora J.W."/>
            <person name="Nagy L.G."/>
            <person name="Henrissat B."/>
            <person name="Grigoriev I.V."/>
            <person name="Yang Z.L."/>
            <person name="Xu J."/>
            <person name="Martin F.M."/>
        </authorList>
    </citation>
    <scope>NUCLEOTIDE SEQUENCE</scope>
    <source>
        <strain evidence="3">KKN 215</strain>
    </source>
</reference>
<evidence type="ECO:0000256" key="1">
    <source>
        <dbReference type="SAM" id="Coils"/>
    </source>
</evidence>
<feature type="coiled-coil region" evidence="1">
    <location>
        <begin position="141"/>
        <end position="285"/>
    </location>
</feature>
<sequence length="396" mass="44678">MPTMSATYFRPRAAAARGPSTPQSSSRFFQPENNVQDTPDSPLARFGDTSSRSPFDFTFQPKSTAPIPPPQWARSRLSDYISESPATPSRDANDSKFLSPSGMSDVTYVESDDEDDEDGFQVVSNAKSALLDRDANLQAQLYEEKEKAASLRVEVDRLNRQLYRAKKDAADASRECEKMRKELVEERVARVTAEKRASLAEETAHKFFRPIINDMRSKWADLEAEVVKWREKYDAKKMKWNGEKATLQKETLKLKVQLEQAEEKSKDAESRARSAEAQKVSLEARLSDFLAVVPRATPSAPVAISRVSLQPRLTDVVPVSPRAITSRGKLHEHRVSVASNPLPRAPVVTDVPNCTSSYGHMWSLKGTNGDQRRYRCGTCNFFTQEWKSSDGYWYLR</sequence>
<name>A0A8K0UJI1_9AGAR</name>
<evidence type="ECO:0000313" key="3">
    <source>
        <dbReference type="EMBL" id="KAH8093862.1"/>
    </source>
</evidence>
<dbReference type="AlphaFoldDB" id="A0A8K0UJI1"/>
<keyword evidence="1" id="KW-0175">Coiled coil</keyword>
<accession>A0A8K0UJI1</accession>
<comment type="caution">
    <text evidence="3">The sequence shown here is derived from an EMBL/GenBank/DDBJ whole genome shotgun (WGS) entry which is preliminary data.</text>
</comment>
<organism evidence="3 4">
    <name type="scientific">Cristinia sonorae</name>
    <dbReference type="NCBI Taxonomy" id="1940300"/>
    <lineage>
        <taxon>Eukaryota</taxon>
        <taxon>Fungi</taxon>
        <taxon>Dikarya</taxon>
        <taxon>Basidiomycota</taxon>
        <taxon>Agaricomycotina</taxon>
        <taxon>Agaricomycetes</taxon>
        <taxon>Agaricomycetidae</taxon>
        <taxon>Agaricales</taxon>
        <taxon>Pleurotineae</taxon>
        <taxon>Stephanosporaceae</taxon>
        <taxon>Cristinia</taxon>
    </lineage>
</organism>
<feature type="compositionally biased region" description="Polar residues" evidence="2">
    <location>
        <begin position="20"/>
        <end position="39"/>
    </location>
</feature>
<keyword evidence="4" id="KW-1185">Reference proteome</keyword>
<protein>
    <submittedName>
        <fullName evidence="3">Uncharacterized protein</fullName>
    </submittedName>
</protein>
<dbReference type="EMBL" id="JAEVFJ010000027">
    <property type="protein sequence ID" value="KAH8093862.1"/>
    <property type="molecule type" value="Genomic_DNA"/>
</dbReference>
<gene>
    <name evidence="3" type="ORF">BXZ70DRAFT_1066513</name>
</gene>
<dbReference type="Proteomes" id="UP000813824">
    <property type="component" value="Unassembled WGS sequence"/>
</dbReference>
<evidence type="ECO:0000256" key="2">
    <source>
        <dbReference type="SAM" id="MobiDB-lite"/>
    </source>
</evidence>
<feature type="region of interest" description="Disordered" evidence="2">
    <location>
        <begin position="1"/>
        <end position="104"/>
    </location>
</feature>
<dbReference type="OrthoDB" id="6513042at2759"/>
<proteinExistence type="predicted"/>